<evidence type="ECO:0000313" key="2">
    <source>
        <dbReference type="EMBL" id="ODR46081.1"/>
    </source>
</evidence>
<dbReference type="OrthoDB" id="1778552at2"/>
<reference evidence="3 6" key="2">
    <citation type="submission" date="2016-08" db="EMBL/GenBank/DDBJ databases">
        <title>Characterization of Isolates of Eisenbergiella tayi Derived from Blood Cultures, Using Whole Genome Sequencing.</title>
        <authorList>
            <person name="Bernier A.-M."/>
            <person name="Burdz T."/>
            <person name="Wiebe D."/>
            <person name="Bernard K."/>
        </authorList>
    </citation>
    <scope>NUCLEOTIDE SEQUENCE [LARGE SCALE GENOMIC DNA]</scope>
    <source>
        <strain evidence="3 6">NML120146</strain>
    </source>
</reference>
<dbReference type="EMBL" id="MEHA01000025">
    <property type="protein sequence ID" value="ODR46081.1"/>
    <property type="molecule type" value="Genomic_DNA"/>
</dbReference>
<dbReference type="EMBL" id="MCGH01000003">
    <property type="protein sequence ID" value="ODM03738.1"/>
    <property type="molecule type" value="Genomic_DNA"/>
</dbReference>
<sequence>MISLKTEKVTYSLIEAAVNRGIKEMQEDPKRSVRKLADLGNQFARGRFQKSFFELSQTLLQDDDCPYYTLLSRLTEEIDHETLKRFGVNLGYTSWTYGAQLIRAYENEHGFEVPWTIFFHYHPQASFTLSHMDSLIREGRSIGIFTYFLRLETIPDDWSALTELFCRYENSAFLLFLPDEELNEDAAGILSECHNVLISAELSTCYKKNISLLKQKSCLTANHHYYLETDDETLSSQLKGCESPFLFLLAQNGCSPADQEQLAESVYQLRCHPKYPVFPMELFTDHKRIDHIISGKTCFMEINSDGTFSLPDGSLLSVLEPEASLPSLLREITLTASCETCS</sequence>
<dbReference type="Proteomes" id="UP000094869">
    <property type="component" value="Unassembled WGS sequence"/>
</dbReference>
<keyword evidence="6" id="KW-1185">Reference proteome</keyword>
<dbReference type="RefSeq" id="WP_069154138.1">
    <property type="nucleotide sequence ID" value="NZ_JAQCZP010000003.1"/>
</dbReference>
<evidence type="ECO:0000313" key="3">
    <source>
        <dbReference type="EMBL" id="ODR50031.1"/>
    </source>
</evidence>
<name>A0A1E3A4S2_9FIRM</name>
<accession>A0A1E3A4S2</accession>
<evidence type="ECO:0000313" key="1">
    <source>
        <dbReference type="EMBL" id="ODM03738.1"/>
    </source>
</evidence>
<reference evidence="2 5" key="3">
    <citation type="submission" date="2016-08" db="EMBL/GenBank/DDBJ databases">
        <authorList>
            <person name="Seilhamer J.J."/>
        </authorList>
    </citation>
    <scope>NUCLEOTIDE SEQUENCE [LARGE SCALE GENOMIC DNA]</scope>
    <source>
        <strain evidence="2 5">NML150140-1</strain>
    </source>
</reference>
<proteinExistence type="predicted"/>
<reference evidence="1 4" key="1">
    <citation type="submission" date="2016-07" db="EMBL/GenBank/DDBJ databases">
        <title>Characterization of isolates of Eisenbergiella tayi derived from blood cultures, using whole genome sequencing.</title>
        <authorList>
            <person name="Burdz T."/>
            <person name="Wiebe D."/>
            <person name="Huynh C."/>
            <person name="Bernard K."/>
        </authorList>
    </citation>
    <scope>NUCLEOTIDE SEQUENCE [LARGE SCALE GENOMIC DNA]</scope>
    <source>
        <strain evidence="1 4">NML 110608</strain>
    </source>
</reference>
<protein>
    <submittedName>
        <fullName evidence="1">Uncharacterized protein</fullName>
    </submittedName>
</protein>
<dbReference type="Proteomes" id="UP000094067">
    <property type="component" value="Unassembled WGS sequence"/>
</dbReference>
<evidence type="ECO:0000313" key="4">
    <source>
        <dbReference type="Proteomes" id="UP000094067"/>
    </source>
</evidence>
<gene>
    <name evidence="2" type="ORF">BEI59_26015</name>
    <name evidence="1" type="ORF">BEI61_04537</name>
    <name evidence="3" type="ORF">BEI63_23280</name>
</gene>
<dbReference type="Proteomes" id="UP000094271">
    <property type="component" value="Unassembled WGS sequence"/>
</dbReference>
<evidence type="ECO:0000313" key="5">
    <source>
        <dbReference type="Proteomes" id="UP000094271"/>
    </source>
</evidence>
<organism evidence="1 4">
    <name type="scientific">Eisenbergiella tayi</name>
    <dbReference type="NCBI Taxonomy" id="1432052"/>
    <lineage>
        <taxon>Bacteria</taxon>
        <taxon>Bacillati</taxon>
        <taxon>Bacillota</taxon>
        <taxon>Clostridia</taxon>
        <taxon>Lachnospirales</taxon>
        <taxon>Lachnospiraceae</taxon>
        <taxon>Eisenbergiella</taxon>
    </lineage>
</organism>
<dbReference type="EMBL" id="MEHD01000036">
    <property type="protein sequence ID" value="ODR50031.1"/>
    <property type="molecule type" value="Genomic_DNA"/>
</dbReference>
<evidence type="ECO:0000313" key="6">
    <source>
        <dbReference type="Proteomes" id="UP000094869"/>
    </source>
</evidence>
<comment type="caution">
    <text evidence="1">The sequence shown here is derived from an EMBL/GenBank/DDBJ whole genome shotgun (WGS) entry which is preliminary data.</text>
</comment>
<dbReference type="AlphaFoldDB" id="A0A1E3A4S2"/>